<dbReference type="CDD" id="cd06550">
    <property type="entry name" value="TM_ABC_iron-siderophores_like"/>
    <property type="match status" value="1"/>
</dbReference>
<dbReference type="PANTHER" id="PTHR30472">
    <property type="entry name" value="FERRIC ENTEROBACTIN TRANSPORT SYSTEM PERMEASE PROTEIN"/>
    <property type="match status" value="1"/>
</dbReference>
<dbReference type="FunFam" id="1.10.3470.10:FF:000004">
    <property type="entry name" value="Iron compound ABC transporter, permease"/>
    <property type="match status" value="1"/>
</dbReference>
<keyword evidence="5" id="KW-0406">Ion transport</keyword>
<dbReference type="GO" id="GO:0033214">
    <property type="term" value="P:siderophore-iron import into cell"/>
    <property type="evidence" value="ECO:0007669"/>
    <property type="project" value="TreeGrafter"/>
</dbReference>
<evidence type="ECO:0000313" key="10">
    <source>
        <dbReference type="EMBL" id="MTK21080.1"/>
    </source>
</evidence>
<evidence type="ECO:0000256" key="3">
    <source>
        <dbReference type="ARBA" id="ARBA00022448"/>
    </source>
</evidence>
<evidence type="ECO:0000256" key="1">
    <source>
        <dbReference type="ARBA" id="ARBA00004651"/>
    </source>
</evidence>
<comment type="caution">
    <text evidence="10">The sequence shown here is derived from an EMBL/GenBank/DDBJ whole genome shotgun (WGS) entry which is preliminary data.</text>
</comment>
<protein>
    <submittedName>
        <fullName evidence="10">Iron chelate uptake ABC transporter family permease subunit</fullName>
    </submittedName>
</protein>
<keyword evidence="5" id="KW-0410">Iron transport</keyword>
<evidence type="ECO:0000256" key="8">
    <source>
        <dbReference type="ARBA" id="ARBA00023004"/>
    </source>
</evidence>
<dbReference type="SUPFAM" id="SSF81345">
    <property type="entry name" value="ABC transporter involved in vitamin B12 uptake, BtuC"/>
    <property type="match status" value="1"/>
</dbReference>
<evidence type="ECO:0000256" key="7">
    <source>
        <dbReference type="ARBA" id="ARBA00022989"/>
    </source>
</evidence>
<dbReference type="Pfam" id="PF01032">
    <property type="entry name" value="FecCD"/>
    <property type="match status" value="1"/>
</dbReference>
<keyword evidence="4" id="KW-1003">Cell membrane</keyword>
<evidence type="ECO:0000256" key="4">
    <source>
        <dbReference type="ARBA" id="ARBA00022475"/>
    </source>
</evidence>
<evidence type="ECO:0000256" key="9">
    <source>
        <dbReference type="ARBA" id="ARBA00023136"/>
    </source>
</evidence>
<sequence>MKKRYLLILLLILSIVSVFVGASNVTLDSVINGDIDQLFILFVSRIPRLLSILVAGVGMSICGLIMQQLTRNKFVSPTTAATIDFAKLGMLIAMLFFAGASPLHKMFFSFICSLAGTFLFMGILKQIKFQNSLFIPLIGMMLGNVVNSITTFIAYQFDLVQNISSWAQGNFTNVMKGNFELIYLSIPLIIVAFLYANKFTIAGMGEDFSTNLGLNHKWIVNIGLTIVALITSVIVITIGAIPFIGLIVPNIVSLYLGDNLKNSLGHTAILGALFLLICDLIGRLVIYPYEVTIGLTVGVIGSIIFLFLIMRRKSNATS</sequence>
<organism evidence="10 11">
    <name type="scientific">Turicibacter sanguinis</name>
    <dbReference type="NCBI Taxonomy" id="154288"/>
    <lineage>
        <taxon>Bacteria</taxon>
        <taxon>Bacillati</taxon>
        <taxon>Bacillota</taxon>
        <taxon>Erysipelotrichia</taxon>
        <taxon>Erysipelotrichales</taxon>
        <taxon>Turicibacteraceae</taxon>
        <taxon>Turicibacter</taxon>
    </lineage>
</organism>
<dbReference type="GO" id="GO:0022857">
    <property type="term" value="F:transmembrane transporter activity"/>
    <property type="evidence" value="ECO:0007669"/>
    <property type="project" value="InterPro"/>
</dbReference>
<dbReference type="AlphaFoldDB" id="A0A6A8SH63"/>
<dbReference type="InterPro" id="IPR000522">
    <property type="entry name" value="ABC_transptr_permease_BtuC"/>
</dbReference>
<name>A0A6A8SH63_9FIRM</name>
<keyword evidence="9" id="KW-0472">Membrane</keyword>
<evidence type="ECO:0000313" key="11">
    <source>
        <dbReference type="Proteomes" id="UP000487649"/>
    </source>
</evidence>
<dbReference type="PANTHER" id="PTHR30472:SF27">
    <property type="entry name" value="PETROBACTIN IMPORT SYSTEM PERMEASE PROTEIN YCLN"/>
    <property type="match status" value="1"/>
</dbReference>
<evidence type="ECO:0000256" key="5">
    <source>
        <dbReference type="ARBA" id="ARBA00022496"/>
    </source>
</evidence>
<evidence type="ECO:0000256" key="6">
    <source>
        <dbReference type="ARBA" id="ARBA00022692"/>
    </source>
</evidence>
<dbReference type="GO" id="GO:0005886">
    <property type="term" value="C:plasma membrane"/>
    <property type="evidence" value="ECO:0007669"/>
    <property type="project" value="UniProtKB-SubCell"/>
</dbReference>
<gene>
    <name evidence="10" type="ORF">GMA92_06570</name>
</gene>
<keyword evidence="8" id="KW-0408">Iron</keyword>
<comment type="subcellular location">
    <subcellularLocation>
        <location evidence="1">Cell membrane</location>
        <topology evidence="1">Multi-pass membrane protein</topology>
    </subcellularLocation>
</comment>
<dbReference type="EMBL" id="WMQE01000011">
    <property type="protein sequence ID" value="MTK21080.1"/>
    <property type="molecule type" value="Genomic_DNA"/>
</dbReference>
<dbReference type="RefSeq" id="WP_006784892.1">
    <property type="nucleotide sequence ID" value="NZ_JAQMIQ010000006.1"/>
</dbReference>
<dbReference type="InterPro" id="IPR037294">
    <property type="entry name" value="ABC_BtuC-like"/>
</dbReference>
<keyword evidence="3" id="KW-0813">Transport</keyword>
<accession>A0A6A8SH63</accession>
<keyword evidence="6" id="KW-0812">Transmembrane</keyword>
<reference evidence="10 11" key="1">
    <citation type="journal article" date="2019" name="Nat. Med.">
        <title>A library of human gut bacterial isolates paired with longitudinal multiomics data enables mechanistic microbiome research.</title>
        <authorList>
            <person name="Poyet M."/>
            <person name="Groussin M."/>
            <person name="Gibbons S.M."/>
            <person name="Avila-Pacheco J."/>
            <person name="Jiang X."/>
            <person name="Kearney S.M."/>
            <person name="Perrotta A.R."/>
            <person name="Berdy B."/>
            <person name="Zhao S."/>
            <person name="Lieberman T.D."/>
            <person name="Swanson P.K."/>
            <person name="Smith M."/>
            <person name="Roesemann S."/>
            <person name="Alexander J.E."/>
            <person name="Rich S.A."/>
            <person name="Livny J."/>
            <person name="Vlamakis H."/>
            <person name="Clish C."/>
            <person name="Bullock K."/>
            <person name="Deik A."/>
            <person name="Scott J."/>
            <person name="Pierce K.A."/>
            <person name="Xavier R.J."/>
            <person name="Alm E.J."/>
        </authorList>
    </citation>
    <scope>NUCLEOTIDE SEQUENCE [LARGE SCALE GENOMIC DNA]</scope>
    <source>
        <strain evidence="10 11">BIOML-A198</strain>
    </source>
</reference>
<keyword evidence="7" id="KW-1133">Transmembrane helix</keyword>
<comment type="similarity">
    <text evidence="2">Belongs to the binding-protein-dependent transport system permease family. FecCD subfamily.</text>
</comment>
<dbReference type="Gene3D" id="1.10.3470.10">
    <property type="entry name" value="ABC transporter involved in vitamin B12 uptake, BtuC"/>
    <property type="match status" value="1"/>
</dbReference>
<dbReference type="Proteomes" id="UP000487649">
    <property type="component" value="Unassembled WGS sequence"/>
</dbReference>
<evidence type="ECO:0000256" key="2">
    <source>
        <dbReference type="ARBA" id="ARBA00007935"/>
    </source>
</evidence>
<proteinExistence type="inferred from homology"/>
<dbReference type="OrthoDB" id="9811975at2"/>